<feature type="transmembrane region" description="Helical" evidence="6">
    <location>
        <begin position="6"/>
        <end position="25"/>
    </location>
</feature>
<keyword evidence="4 6" id="KW-1133">Transmembrane helix</keyword>
<dbReference type="Pfam" id="PF04011">
    <property type="entry name" value="LemA"/>
    <property type="match status" value="1"/>
</dbReference>
<protein>
    <submittedName>
        <fullName evidence="7">LemA family</fullName>
    </submittedName>
</protein>
<reference evidence="7 8" key="1">
    <citation type="submission" date="2018-06" db="EMBL/GenBank/DDBJ databases">
        <authorList>
            <consortium name="Pathogen Informatics"/>
            <person name="Doyle S."/>
        </authorList>
    </citation>
    <scope>NUCLEOTIDE SEQUENCE [LARGE SCALE GENOMIC DNA]</scope>
    <source>
        <strain evidence="7 8">NCTC12229</strain>
    </source>
</reference>
<keyword evidence="5 6" id="KW-0472">Membrane</keyword>
<evidence type="ECO:0000256" key="5">
    <source>
        <dbReference type="ARBA" id="ARBA00023136"/>
    </source>
</evidence>
<dbReference type="GO" id="GO:0016020">
    <property type="term" value="C:membrane"/>
    <property type="evidence" value="ECO:0007669"/>
    <property type="project" value="UniProtKB-SubCell"/>
</dbReference>
<comment type="similarity">
    <text evidence="2">Belongs to the LemA family.</text>
</comment>
<dbReference type="PANTHER" id="PTHR34478:SF2">
    <property type="entry name" value="MEMBRANE PROTEIN"/>
    <property type="match status" value="1"/>
</dbReference>
<dbReference type="InterPro" id="IPR007156">
    <property type="entry name" value="MamQ_LemA"/>
</dbReference>
<dbReference type="AlphaFoldDB" id="A0A378WHQ1"/>
<organism evidence="7 8">
    <name type="scientific">Neisseria zoodegmatis</name>
    <dbReference type="NCBI Taxonomy" id="326523"/>
    <lineage>
        <taxon>Bacteria</taxon>
        <taxon>Pseudomonadati</taxon>
        <taxon>Pseudomonadota</taxon>
        <taxon>Betaproteobacteria</taxon>
        <taxon>Neisseriales</taxon>
        <taxon>Neisseriaceae</taxon>
        <taxon>Neisseria</taxon>
    </lineage>
</organism>
<dbReference type="EMBL" id="UGRS01000001">
    <property type="protein sequence ID" value="SUA35973.1"/>
    <property type="molecule type" value="Genomic_DNA"/>
</dbReference>
<evidence type="ECO:0000256" key="1">
    <source>
        <dbReference type="ARBA" id="ARBA00004167"/>
    </source>
</evidence>
<evidence type="ECO:0000313" key="8">
    <source>
        <dbReference type="Proteomes" id="UP000254055"/>
    </source>
</evidence>
<name>A0A378WHQ1_9NEIS</name>
<evidence type="ECO:0000256" key="3">
    <source>
        <dbReference type="ARBA" id="ARBA00022692"/>
    </source>
</evidence>
<dbReference type="Proteomes" id="UP000254055">
    <property type="component" value="Unassembled WGS sequence"/>
</dbReference>
<dbReference type="SUPFAM" id="SSF140478">
    <property type="entry name" value="LemA-like"/>
    <property type="match status" value="1"/>
</dbReference>
<dbReference type="PANTHER" id="PTHR34478">
    <property type="entry name" value="PROTEIN LEMA"/>
    <property type="match status" value="1"/>
</dbReference>
<dbReference type="InterPro" id="IPR023353">
    <property type="entry name" value="LemA-like_dom_sf"/>
</dbReference>
<evidence type="ECO:0000256" key="6">
    <source>
        <dbReference type="SAM" id="Phobius"/>
    </source>
</evidence>
<evidence type="ECO:0000313" key="7">
    <source>
        <dbReference type="EMBL" id="SUA35973.1"/>
    </source>
</evidence>
<keyword evidence="3 6" id="KW-0812">Transmembrane</keyword>
<proteinExistence type="inferred from homology"/>
<evidence type="ECO:0000256" key="4">
    <source>
        <dbReference type="ARBA" id="ARBA00022989"/>
    </source>
</evidence>
<gene>
    <name evidence="7" type="ORF">NCTC12229_00383</name>
</gene>
<dbReference type="Gene3D" id="1.20.1440.20">
    <property type="entry name" value="LemA-like domain"/>
    <property type="match status" value="1"/>
</dbReference>
<accession>A0A378WHQ1</accession>
<sequence>MNSTLTFFFVIFCGLLLIVINKKLLMGKKQYIHAFNNIYEQLKCRHDIIPNLIDASKVYLGRDQAAISAVACARQRAEAVLSAASANLDENSVSCLGAVETELNEALSNLQSVIKTYPELKKDKLIIDLMDILESSENRVAYAKQNYNNSAVSYNEMRNAFPANIFAGFLGHSKKAALLSFEDSAAVRMTSRILL</sequence>
<comment type="subcellular location">
    <subcellularLocation>
        <location evidence="1">Membrane</location>
        <topology evidence="1">Single-pass membrane protein</topology>
    </subcellularLocation>
</comment>
<evidence type="ECO:0000256" key="2">
    <source>
        <dbReference type="ARBA" id="ARBA00008854"/>
    </source>
</evidence>